<dbReference type="PANTHER" id="PTHR30443:SF0">
    <property type="entry name" value="PHOSPHOETHANOLAMINE TRANSFERASE EPTA"/>
    <property type="match status" value="1"/>
</dbReference>
<evidence type="ECO:0000256" key="3">
    <source>
        <dbReference type="ARBA" id="ARBA00022679"/>
    </source>
</evidence>
<dbReference type="PANTHER" id="PTHR30443">
    <property type="entry name" value="INNER MEMBRANE PROTEIN"/>
    <property type="match status" value="1"/>
</dbReference>
<evidence type="ECO:0000256" key="1">
    <source>
        <dbReference type="ARBA" id="ARBA00004651"/>
    </source>
</evidence>
<name>A0A9W6FWA3_9BACT</name>
<evidence type="ECO:0000256" key="7">
    <source>
        <dbReference type="SAM" id="Phobius"/>
    </source>
</evidence>
<dbReference type="EMBL" id="BSDR01000001">
    <property type="protein sequence ID" value="GLI36024.1"/>
    <property type="molecule type" value="Genomic_DNA"/>
</dbReference>
<dbReference type="InterPro" id="IPR000917">
    <property type="entry name" value="Sulfatase_N"/>
</dbReference>
<keyword evidence="2" id="KW-1003">Cell membrane</keyword>
<dbReference type="GO" id="GO:0005886">
    <property type="term" value="C:plasma membrane"/>
    <property type="evidence" value="ECO:0007669"/>
    <property type="project" value="UniProtKB-SubCell"/>
</dbReference>
<evidence type="ECO:0000256" key="5">
    <source>
        <dbReference type="ARBA" id="ARBA00022989"/>
    </source>
</evidence>
<dbReference type="SUPFAM" id="SSF53649">
    <property type="entry name" value="Alkaline phosphatase-like"/>
    <property type="match status" value="1"/>
</dbReference>
<dbReference type="Proteomes" id="UP001144372">
    <property type="component" value="Unassembled WGS sequence"/>
</dbReference>
<protein>
    <recommendedName>
        <fullName evidence="8">Sulfatase N-terminal domain-containing protein</fullName>
    </recommendedName>
</protein>
<keyword evidence="3" id="KW-0808">Transferase</keyword>
<keyword evidence="4 7" id="KW-0812">Transmembrane</keyword>
<organism evidence="9 10">
    <name type="scientific">Desulforhabdus amnigena</name>
    <dbReference type="NCBI Taxonomy" id="40218"/>
    <lineage>
        <taxon>Bacteria</taxon>
        <taxon>Pseudomonadati</taxon>
        <taxon>Thermodesulfobacteriota</taxon>
        <taxon>Syntrophobacteria</taxon>
        <taxon>Syntrophobacterales</taxon>
        <taxon>Syntrophobacteraceae</taxon>
        <taxon>Desulforhabdus</taxon>
    </lineage>
</organism>
<dbReference type="InterPro" id="IPR040423">
    <property type="entry name" value="PEA_transferase"/>
</dbReference>
<proteinExistence type="predicted"/>
<dbReference type="GO" id="GO:0009244">
    <property type="term" value="P:lipopolysaccharide core region biosynthetic process"/>
    <property type="evidence" value="ECO:0007669"/>
    <property type="project" value="TreeGrafter"/>
</dbReference>
<keyword evidence="10" id="KW-1185">Reference proteome</keyword>
<feature type="transmembrane region" description="Helical" evidence="7">
    <location>
        <begin position="28"/>
        <end position="47"/>
    </location>
</feature>
<evidence type="ECO:0000313" key="10">
    <source>
        <dbReference type="Proteomes" id="UP001144372"/>
    </source>
</evidence>
<keyword evidence="6 7" id="KW-0472">Membrane</keyword>
<comment type="caution">
    <text evidence="9">The sequence shown here is derived from an EMBL/GenBank/DDBJ whole genome shotgun (WGS) entry which is preliminary data.</text>
</comment>
<dbReference type="Gene3D" id="3.40.720.10">
    <property type="entry name" value="Alkaline Phosphatase, subunit A"/>
    <property type="match status" value="1"/>
</dbReference>
<evidence type="ECO:0000313" key="9">
    <source>
        <dbReference type="EMBL" id="GLI36024.1"/>
    </source>
</evidence>
<reference evidence="9" key="1">
    <citation type="submission" date="2022-12" db="EMBL/GenBank/DDBJ databases">
        <title>Reference genome sequencing for broad-spectrum identification of bacterial and archaeal isolates by mass spectrometry.</title>
        <authorList>
            <person name="Sekiguchi Y."/>
            <person name="Tourlousse D.M."/>
        </authorList>
    </citation>
    <scope>NUCLEOTIDE SEQUENCE</scope>
    <source>
        <strain evidence="9">ASRB1</strain>
    </source>
</reference>
<evidence type="ECO:0000256" key="4">
    <source>
        <dbReference type="ARBA" id="ARBA00022692"/>
    </source>
</evidence>
<dbReference type="AlphaFoldDB" id="A0A9W6FWA3"/>
<gene>
    <name evidence="9" type="ORF">DAMNIGENAA_34570</name>
</gene>
<comment type="subcellular location">
    <subcellularLocation>
        <location evidence="1">Cell membrane</location>
        <topology evidence="1">Multi-pass membrane protein</topology>
    </subcellularLocation>
</comment>
<feature type="transmembrane region" description="Helical" evidence="7">
    <location>
        <begin position="59"/>
        <end position="76"/>
    </location>
</feature>
<evidence type="ECO:0000256" key="6">
    <source>
        <dbReference type="ARBA" id="ARBA00023136"/>
    </source>
</evidence>
<dbReference type="GO" id="GO:0016776">
    <property type="term" value="F:phosphotransferase activity, phosphate group as acceptor"/>
    <property type="evidence" value="ECO:0007669"/>
    <property type="project" value="TreeGrafter"/>
</dbReference>
<dbReference type="Pfam" id="PF00884">
    <property type="entry name" value="Sulfatase"/>
    <property type="match status" value="1"/>
</dbReference>
<accession>A0A9W6FWA3</accession>
<dbReference type="InterPro" id="IPR017850">
    <property type="entry name" value="Alkaline_phosphatase_core_sf"/>
</dbReference>
<dbReference type="CDD" id="cd16017">
    <property type="entry name" value="LptA"/>
    <property type="match status" value="1"/>
</dbReference>
<evidence type="ECO:0000256" key="2">
    <source>
        <dbReference type="ARBA" id="ARBA00022475"/>
    </source>
</evidence>
<evidence type="ECO:0000259" key="8">
    <source>
        <dbReference type="Pfam" id="PF00884"/>
    </source>
</evidence>
<dbReference type="InterPro" id="IPR058130">
    <property type="entry name" value="PEA_transf_C"/>
</dbReference>
<keyword evidence="5 7" id="KW-1133">Transmembrane helix</keyword>
<feature type="domain" description="Sulfatase N-terminal" evidence="8">
    <location>
        <begin position="127"/>
        <end position="412"/>
    </location>
</feature>
<sequence length="425" mass="47615">MTNLSAQSIAFAAESNLEEASAFIGQDLITRVLTGLVISIVIICVYNRSRLQCKTWTKLKLILMSAIVSVSLALYYEFPSPLPLPFGIFEATLTYAKEQQRFKEMSQAKTDISNAGDLAQEGNEDITVILIIGESARSDHFHINGYPRGTSPNIEKLGVLSFKDVTSCGVSTRESVPCMMTRATPDDLDPSIGEKSFISVFKRLGFYTAWISNQRVMGDNDTPITSIAREAEYVYFGNKGSEFIYTKLLDEDLLETLDTCLNQPVPRKMIVLHTVGSHWFYENHYTDAFRLYTPVCTQKEPGNCTHEELINSYDNTILYTDHFIKDVIDRVSSTNSIVFYLSDHGESLGEEGRFGHGQAGGFLEQKKIPFLVWPSNRYMIENAEKLESLKAHLNSPLTHDNLFHSILDCAGIHSSIIDPGLSICR</sequence>